<dbReference type="Proteomes" id="UP001199106">
    <property type="component" value="Unassembled WGS sequence"/>
</dbReference>
<feature type="coiled-coil region" evidence="1">
    <location>
        <begin position="204"/>
        <end position="231"/>
    </location>
</feature>
<accession>A0AAD4FFS3</accession>
<proteinExistence type="predicted"/>
<reference evidence="2" key="1">
    <citation type="submission" date="2021-07" db="EMBL/GenBank/DDBJ databases">
        <title>Genome Resource of American Ginseng Black Spot Pathogen Alternaria panax.</title>
        <authorList>
            <person name="Qiu C."/>
            <person name="Wang W."/>
            <person name="Liu Z."/>
        </authorList>
    </citation>
    <scope>NUCLEOTIDE SEQUENCE</scope>
    <source>
        <strain evidence="2">BNCC115425</strain>
    </source>
</reference>
<dbReference type="EMBL" id="JAANER010000008">
    <property type="protein sequence ID" value="KAG9186724.1"/>
    <property type="molecule type" value="Genomic_DNA"/>
</dbReference>
<name>A0AAD4FFS3_9PLEO</name>
<evidence type="ECO:0000313" key="2">
    <source>
        <dbReference type="EMBL" id="KAG9186724.1"/>
    </source>
</evidence>
<evidence type="ECO:0000313" key="3">
    <source>
        <dbReference type="Proteomes" id="UP001199106"/>
    </source>
</evidence>
<comment type="caution">
    <text evidence="2">The sequence shown here is derived from an EMBL/GenBank/DDBJ whole genome shotgun (WGS) entry which is preliminary data.</text>
</comment>
<dbReference type="AlphaFoldDB" id="A0AAD4FFS3"/>
<dbReference type="Gene3D" id="3.60.10.10">
    <property type="entry name" value="Endonuclease/exonuclease/phosphatase"/>
    <property type="match status" value="1"/>
</dbReference>
<keyword evidence="1" id="KW-0175">Coiled coil</keyword>
<gene>
    <name evidence="2" type="ORF">G6011_09832</name>
</gene>
<protein>
    <submittedName>
        <fullName evidence="2">Uncharacterized protein</fullName>
    </submittedName>
</protein>
<sequence length="248" mass="29066">MHSDDWEGGLKRARSRTEPFMERYKDAVLRCGLQLLPRTMGEPTRTGGYSYSVIDLTWASPELECLLLELRQNLELPETDHVPIQTRGHVFTNYGHILYCDWNSADYEGLAQSIVAYIKDIEVLPLDTVSQVRERSRDLVTEFQSFMVKHIPRVSRSIRLHFNIDTPEIRALTERVTAARIQRYAEHKDARAVYKSLNFDRLRKKGFCAKYKELDQKLSRLEADLKKLRDIELKRQLRASYAKVYSWV</sequence>
<dbReference type="InterPro" id="IPR036691">
    <property type="entry name" value="Endo/exonu/phosph_ase_sf"/>
</dbReference>
<evidence type="ECO:0000256" key="1">
    <source>
        <dbReference type="SAM" id="Coils"/>
    </source>
</evidence>
<organism evidence="2 3">
    <name type="scientific">Alternaria panax</name>
    <dbReference type="NCBI Taxonomy" id="48097"/>
    <lineage>
        <taxon>Eukaryota</taxon>
        <taxon>Fungi</taxon>
        <taxon>Dikarya</taxon>
        <taxon>Ascomycota</taxon>
        <taxon>Pezizomycotina</taxon>
        <taxon>Dothideomycetes</taxon>
        <taxon>Pleosporomycetidae</taxon>
        <taxon>Pleosporales</taxon>
        <taxon>Pleosporineae</taxon>
        <taxon>Pleosporaceae</taxon>
        <taxon>Alternaria</taxon>
        <taxon>Alternaria sect. Panax</taxon>
    </lineage>
</organism>
<keyword evidence="3" id="KW-1185">Reference proteome</keyword>